<evidence type="ECO:0000313" key="2">
    <source>
        <dbReference type="Proteomes" id="UP000070366"/>
    </source>
</evidence>
<organism evidence="1 2">
    <name type="scientific">Christensenella minuta</name>
    <dbReference type="NCBI Taxonomy" id="626937"/>
    <lineage>
        <taxon>Bacteria</taxon>
        <taxon>Bacillati</taxon>
        <taxon>Bacillota</taxon>
        <taxon>Clostridia</taxon>
        <taxon>Christensenellales</taxon>
        <taxon>Christensenellaceae</taxon>
        <taxon>Christensenella</taxon>
    </lineage>
</organism>
<keyword evidence="2" id="KW-1185">Reference proteome</keyword>
<gene>
    <name evidence="1" type="ORF">HMPREF3293_00472</name>
</gene>
<proteinExistence type="predicted"/>
<protein>
    <submittedName>
        <fullName evidence="1">Uncharacterized protein</fullName>
    </submittedName>
</protein>
<comment type="caution">
    <text evidence="1">The sequence shown here is derived from an EMBL/GenBank/DDBJ whole genome shotgun (WGS) entry which is preliminary data.</text>
</comment>
<name>A0A136Q7I7_9FIRM</name>
<dbReference type="STRING" id="626937.HMPREF3293_00472"/>
<dbReference type="AlphaFoldDB" id="A0A136Q7I7"/>
<evidence type="ECO:0000313" key="1">
    <source>
        <dbReference type="EMBL" id="KXK66641.1"/>
    </source>
</evidence>
<dbReference type="EMBL" id="LSZW01000035">
    <property type="protein sequence ID" value="KXK66641.1"/>
    <property type="molecule type" value="Genomic_DNA"/>
</dbReference>
<sequence length="229" mass="25130">MAKIAIIDDMINLSYLKYPERVANSMIIDRKGARKANMAAQPQRFTHASTCALLLEKMTDDYEIISVAVSREMEEGDCLQKAFRLCGELGADIAEVSFGDSLFGGQPILGDAVRKLSESGCVIMAPMPRMGGLRACKNIIGVQCDRYGLMRPGEYVFDRLGPSAAKVTVNCNFLIRGNECGRSASFSAAAVAARINRYINEGIKAFDDILYCLKKDESGKYRAVLTLME</sequence>
<dbReference type="Proteomes" id="UP000070366">
    <property type="component" value="Unassembled WGS sequence"/>
</dbReference>
<dbReference type="RefSeq" id="WP_066522929.1">
    <property type="nucleotide sequence ID" value="NZ_CABMOF010000011.1"/>
</dbReference>
<accession>A0A136Q7I7</accession>
<reference evidence="2" key="1">
    <citation type="submission" date="2016-02" db="EMBL/GenBank/DDBJ databases">
        <authorList>
            <person name="Mitreva M."/>
            <person name="Pepin K.H."/>
            <person name="Mihindukulasuriya K.A."/>
            <person name="Fulton R."/>
            <person name="Fronick C."/>
            <person name="O'Laughlin M."/>
            <person name="Miner T."/>
            <person name="Herter B."/>
            <person name="Rosa B.A."/>
            <person name="Cordes M."/>
            <person name="Tomlinson C."/>
            <person name="Wollam A."/>
            <person name="Palsikar V.B."/>
            <person name="Mardis E.R."/>
            <person name="Wilson R.K."/>
        </authorList>
    </citation>
    <scope>NUCLEOTIDE SEQUENCE [LARGE SCALE GENOMIC DNA]</scope>
    <source>
        <strain evidence="2">DSM 22607</strain>
    </source>
</reference>